<dbReference type="InterPro" id="IPR035923">
    <property type="entry name" value="TT1751-like_sf"/>
</dbReference>
<organism evidence="2 3">
    <name type="scientific">Acidithiobacillus thiooxidans ATCC 19377</name>
    <dbReference type="NCBI Taxonomy" id="637390"/>
    <lineage>
        <taxon>Bacteria</taxon>
        <taxon>Pseudomonadati</taxon>
        <taxon>Pseudomonadota</taxon>
        <taxon>Acidithiobacillia</taxon>
        <taxon>Acidithiobacillales</taxon>
        <taxon>Acidithiobacillaceae</taxon>
        <taxon>Acidithiobacillus</taxon>
    </lineage>
</organism>
<dbReference type="AlphaFoldDB" id="A0A543Q4P2"/>
<evidence type="ECO:0000313" key="2">
    <source>
        <dbReference type="EMBL" id="TQN51301.1"/>
    </source>
</evidence>
<protein>
    <submittedName>
        <fullName evidence="2">Putative fluoride ion transporter CrcB 1</fullName>
    </submittedName>
</protein>
<proteinExistence type="predicted"/>
<feature type="domain" description="DUF302" evidence="1">
    <location>
        <begin position="40"/>
        <end position="100"/>
    </location>
</feature>
<evidence type="ECO:0000259" key="1">
    <source>
        <dbReference type="Pfam" id="PF03625"/>
    </source>
</evidence>
<dbReference type="CDD" id="cd14797">
    <property type="entry name" value="DUF302"/>
    <property type="match status" value="1"/>
</dbReference>
<dbReference type="Gene3D" id="3.30.310.70">
    <property type="entry name" value="TT1751-like domain"/>
    <property type="match status" value="1"/>
</dbReference>
<sequence length="140" mass="16079">MDNSLLAGLFHWYSPYDVAQTARQLEDALKVQGFTIFTHFDHSRAAQEVGYQMLPTEVLVFGNPKGGTPLMLAAPTLAIDLPSKILIRQDKNLTVEVFFNTMAYLKERHHLINMDKEVIDFDQKVREIIRSSLRPHHRCV</sequence>
<dbReference type="Pfam" id="PF03625">
    <property type="entry name" value="DUF302"/>
    <property type="match status" value="1"/>
</dbReference>
<gene>
    <name evidence="2" type="primary">crcB1</name>
    <name evidence="2" type="ORF">DLNHIDIE_01173</name>
</gene>
<name>A0A543Q4P2_ACITH</name>
<dbReference type="Proteomes" id="UP000315403">
    <property type="component" value="Unassembled WGS sequence"/>
</dbReference>
<accession>A0A543Q4P2</accession>
<dbReference type="RefSeq" id="WP_202806237.1">
    <property type="nucleotide sequence ID" value="NZ_SZUV01000001.1"/>
</dbReference>
<dbReference type="InterPro" id="IPR005180">
    <property type="entry name" value="DUF302"/>
</dbReference>
<dbReference type="SUPFAM" id="SSF103247">
    <property type="entry name" value="TT1751-like"/>
    <property type="match status" value="1"/>
</dbReference>
<evidence type="ECO:0000313" key="3">
    <source>
        <dbReference type="Proteomes" id="UP000315403"/>
    </source>
</evidence>
<dbReference type="PANTHER" id="PTHR38342:SF2">
    <property type="entry name" value="INNER MEMBRANE OR EXPORTED"/>
    <property type="match status" value="1"/>
</dbReference>
<comment type="caution">
    <text evidence="2">The sequence shown here is derived from an EMBL/GenBank/DDBJ whole genome shotgun (WGS) entry which is preliminary data.</text>
</comment>
<dbReference type="EMBL" id="SZUV01000001">
    <property type="protein sequence ID" value="TQN51301.1"/>
    <property type="molecule type" value="Genomic_DNA"/>
</dbReference>
<dbReference type="PANTHER" id="PTHR38342">
    <property type="entry name" value="SLR5037 PROTEIN"/>
    <property type="match status" value="1"/>
</dbReference>
<reference evidence="2 3" key="1">
    <citation type="submission" date="2019-03" db="EMBL/GenBank/DDBJ databases">
        <title>New insights into Acidothiobacillus thiooxidans sulfur metabolism through coupled gene expression, solution geochemistry, microscopy and spectroscopy analyses.</title>
        <authorList>
            <person name="Camacho D."/>
            <person name="Frazao R."/>
            <person name="Fouillen A."/>
            <person name="Nanci A."/>
            <person name="Lang B.F."/>
            <person name="Apte S.C."/>
            <person name="Baron C."/>
            <person name="Warren L.A."/>
        </authorList>
    </citation>
    <scope>NUCLEOTIDE SEQUENCE [LARGE SCALE GENOMIC DNA]</scope>
    <source>
        <strain evidence="2 3">ATCC 19377</strain>
    </source>
</reference>